<name>A0A2T5UQV8_9HYPH</name>
<comment type="caution">
    <text evidence="7">The sequence shown here is derived from an EMBL/GenBank/DDBJ whole genome shotgun (WGS) entry which is preliminary data.</text>
</comment>
<gene>
    <name evidence="7" type="ORF">C8N35_11520</name>
</gene>
<dbReference type="InterPro" id="IPR024434">
    <property type="entry name" value="TSCPD_dom"/>
</dbReference>
<dbReference type="EC" id="1.17.4.1" evidence="2"/>
<proteinExistence type="inferred from homology"/>
<dbReference type="GO" id="GO:0071897">
    <property type="term" value="P:DNA biosynthetic process"/>
    <property type="evidence" value="ECO:0007669"/>
    <property type="project" value="UniProtKB-KW"/>
</dbReference>
<dbReference type="GO" id="GO:0004748">
    <property type="term" value="F:ribonucleoside-diphosphate reductase activity, thioredoxin disulfide as acceptor"/>
    <property type="evidence" value="ECO:0007669"/>
    <property type="project" value="UniProtKB-EC"/>
</dbReference>
<evidence type="ECO:0000256" key="2">
    <source>
        <dbReference type="ARBA" id="ARBA00012274"/>
    </source>
</evidence>
<dbReference type="GO" id="GO:0000166">
    <property type="term" value="F:nucleotide binding"/>
    <property type="evidence" value="ECO:0007669"/>
    <property type="project" value="UniProtKB-KW"/>
</dbReference>
<evidence type="ECO:0000256" key="4">
    <source>
        <dbReference type="ARBA" id="ARBA00022741"/>
    </source>
</evidence>
<dbReference type="AlphaFoldDB" id="A0A2T5UQV8"/>
<keyword evidence="3" id="KW-0237">DNA synthesis</keyword>
<sequence>MTREILPGRRASDTIKFGHGPRSYYATVGFYDGSDGRPGDRPGEIFISTGKTGTELQALMRDSAIAASLALQFGCPAELLARAFSRDGQDQPETAIGRLFQILTEDAG</sequence>
<comment type="similarity">
    <text evidence="1">Belongs to the ribonucleoside diphosphate reductase class-2 family.</text>
</comment>
<dbReference type="RefSeq" id="WP_107992033.1">
    <property type="nucleotide sequence ID" value="NZ_QAYG01000015.1"/>
</dbReference>
<reference evidence="7 8" key="1">
    <citation type="submission" date="2018-04" db="EMBL/GenBank/DDBJ databases">
        <title>Genomic Encyclopedia of Archaeal and Bacterial Type Strains, Phase II (KMG-II): from individual species to whole genera.</title>
        <authorList>
            <person name="Goeker M."/>
        </authorList>
    </citation>
    <scope>NUCLEOTIDE SEQUENCE [LARGE SCALE GENOMIC DNA]</scope>
    <source>
        <strain evidence="7 8">DSM 23382</strain>
    </source>
</reference>
<accession>A0A2T5UQV8</accession>
<feature type="domain" description="TSCPD" evidence="6">
    <location>
        <begin position="12"/>
        <end position="86"/>
    </location>
</feature>
<evidence type="ECO:0000256" key="5">
    <source>
        <dbReference type="ARBA" id="ARBA00047754"/>
    </source>
</evidence>
<dbReference type="OrthoDB" id="8020873at2"/>
<dbReference type="Pfam" id="PF12637">
    <property type="entry name" value="TSCPD"/>
    <property type="match status" value="1"/>
</dbReference>
<evidence type="ECO:0000313" key="7">
    <source>
        <dbReference type="EMBL" id="PTW53900.1"/>
    </source>
</evidence>
<dbReference type="Proteomes" id="UP000244081">
    <property type="component" value="Unassembled WGS sequence"/>
</dbReference>
<evidence type="ECO:0000259" key="6">
    <source>
        <dbReference type="Pfam" id="PF12637"/>
    </source>
</evidence>
<comment type="catalytic activity">
    <reaction evidence="5">
        <text>a 2'-deoxyribonucleoside 5'-diphosphate + [thioredoxin]-disulfide + H2O = a ribonucleoside 5'-diphosphate + [thioredoxin]-dithiol</text>
        <dbReference type="Rhea" id="RHEA:23252"/>
        <dbReference type="Rhea" id="RHEA-COMP:10698"/>
        <dbReference type="Rhea" id="RHEA-COMP:10700"/>
        <dbReference type="ChEBI" id="CHEBI:15377"/>
        <dbReference type="ChEBI" id="CHEBI:29950"/>
        <dbReference type="ChEBI" id="CHEBI:50058"/>
        <dbReference type="ChEBI" id="CHEBI:57930"/>
        <dbReference type="ChEBI" id="CHEBI:73316"/>
        <dbReference type="EC" id="1.17.4.1"/>
    </reaction>
</comment>
<organism evidence="7 8">
    <name type="scientific">Breoghania corrubedonensis</name>
    <dbReference type="NCBI Taxonomy" id="665038"/>
    <lineage>
        <taxon>Bacteria</taxon>
        <taxon>Pseudomonadati</taxon>
        <taxon>Pseudomonadota</taxon>
        <taxon>Alphaproteobacteria</taxon>
        <taxon>Hyphomicrobiales</taxon>
        <taxon>Stappiaceae</taxon>
        <taxon>Breoghania</taxon>
    </lineage>
</organism>
<keyword evidence="4" id="KW-0547">Nucleotide-binding</keyword>
<protein>
    <recommendedName>
        <fullName evidence="2">ribonucleoside-diphosphate reductase</fullName>
        <ecNumber evidence="2">1.17.4.1</ecNumber>
    </recommendedName>
</protein>
<evidence type="ECO:0000313" key="8">
    <source>
        <dbReference type="Proteomes" id="UP000244081"/>
    </source>
</evidence>
<dbReference type="EMBL" id="QAYG01000015">
    <property type="protein sequence ID" value="PTW53900.1"/>
    <property type="molecule type" value="Genomic_DNA"/>
</dbReference>
<evidence type="ECO:0000256" key="3">
    <source>
        <dbReference type="ARBA" id="ARBA00022634"/>
    </source>
</evidence>
<evidence type="ECO:0000256" key="1">
    <source>
        <dbReference type="ARBA" id="ARBA00007405"/>
    </source>
</evidence>
<keyword evidence="8" id="KW-1185">Reference proteome</keyword>